<keyword evidence="1" id="KW-0472">Membrane</keyword>
<reference evidence="3" key="1">
    <citation type="submission" date="2024-02" db="UniProtKB">
        <authorList>
            <consortium name="WormBaseParasite"/>
        </authorList>
    </citation>
    <scope>IDENTIFICATION</scope>
</reference>
<feature type="transmembrane region" description="Helical" evidence="1">
    <location>
        <begin position="271"/>
        <end position="295"/>
    </location>
</feature>
<feature type="transmembrane region" description="Helical" evidence="1">
    <location>
        <begin position="513"/>
        <end position="531"/>
    </location>
</feature>
<dbReference type="Gene3D" id="1.20.1070.10">
    <property type="entry name" value="Rhodopsin 7-helix transmembrane proteins"/>
    <property type="match status" value="1"/>
</dbReference>
<feature type="transmembrane region" description="Helical" evidence="1">
    <location>
        <begin position="432"/>
        <end position="454"/>
    </location>
</feature>
<dbReference type="WBParaSite" id="TCONS_00004489.p1">
    <property type="protein sequence ID" value="TCONS_00004489.p1"/>
    <property type="gene ID" value="XLOC_002000"/>
</dbReference>
<feature type="transmembrane region" description="Helical" evidence="1">
    <location>
        <begin position="363"/>
        <end position="380"/>
    </location>
</feature>
<feature type="transmembrane region" description="Helical" evidence="1">
    <location>
        <begin position="115"/>
        <end position="137"/>
    </location>
</feature>
<feature type="transmembrane region" description="Helical" evidence="1">
    <location>
        <begin position="27"/>
        <end position="47"/>
    </location>
</feature>
<keyword evidence="1" id="KW-0812">Transmembrane</keyword>
<organism evidence="2 3">
    <name type="scientific">Strongyloides stercoralis</name>
    <name type="common">Threadworm</name>
    <dbReference type="NCBI Taxonomy" id="6248"/>
    <lineage>
        <taxon>Eukaryota</taxon>
        <taxon>Metazoa</taxon>
        <taxon>Ecdysozoa</taxon>
        <taxon>Nematoda</taxon>
        <taxon>Chromadorea</taxon>
        <taxon>Rhabditida</taxon>
        <taxon>Tylenchina</taxon>
        <taxon>Panagrolaimomorpha</taxon>
        <taxon>Strongyloidoidea</taxon>
        <taxon>Strongyloididae</taxon>
        <taxon>Strongyloides</taxon>
    </lineage>
</organism>
<feature type="transmembrane region" description="Helical" evidence="1">
    <location>
        <begin position="157"/>
        <end position="175"/>
    </location>
</feature>
<name>A0AAF5HZ86_STRER</name>
<evidence type="ECO:0000313" key="2">
    <source>
        <dbReference type="Proteomes" id="UP000035681"/>
    </source>
</evidence>
<dbReference type="AlphaFoldDB" id="A0AAF5HZ86"/>
<feature type="transmembrane region" description="Helical" evidence="1">
    <location>
        <begin position="68"/>
        <end position="90"/>
    </location>
</feature>
<feature type="transmembrane region" description="Helical" evidence="1">
    <location>
        <begin position="475"/>
        <end position="501"/>
    </location>
</feature>
<feature type="transmembrane region" description="Helical" evidence="1">
    <location>
        <begin position="392"/>
        <end position="412"/>
    </location>
</feature>
<protein>
    <submittedName>
        <fullName evidence="3">Uncharacterized protein</fullName>
    </submittedName>
</protein>
<sequence>FFMDSIKDEKSPPVPTLGSSGISFEAIGVYNITMFFLGSISFIFNSMECYINIKNKLYNQSLYNCLRLYSNCGGAILGGLSSTIPGLLLLTKDPSIPKALPRCIVYEIWTRAFHFYHSIFTTVMTLTLLIIFILTTISMNKLTKKRDEEAKRNVCSFIRWTLAFFILFWSAPNFFMVISKLFDLQKEIRKTYLDLFYISVTISQIIPFPFAIWKNKIIKKHFFELNFVKKFTTQKNLTKVKFQKIVIKDLRMDMFDIRVHDDYMSLESSELYNIIMFILGIFALILNTLDIVINISNCLYKQSLHNFVRLYSTIFSTILAIRNIVVSCANLCVFNGDWFFTSTDICLVRSIIDIIIFTSFEMAYVTEIVIFSISVVYPVFFMKNMDNIKTKIFSGLLVLTISIFSGLMLLVGRTDLSRQNTFCIIYINWTEPFQITHSFLTLLSLILAIVIYIRTKYEINKMSSEDKLRKNICDFMCWSMLFFMGFGMLPNILLVVSYFMAFDCNFKNICLDVVYLTISISLIVPFPFALWKNKLIRRHFLELPFVPKNIYERLTSKVSMIKYF</sequence>
<accession>A0AAF5HZ86</accession>
<evidence type="ECO:0000313" key="3">
    <source>
        <dbReference type="WBParaSite" id="TCONS_00004489.p1"/>
    </source>
</evidence>
<keyword evidence="2" id="KW-1185">Reference proteome</keyword>
<dbReference type="Proteomes" id="UP000035681">
    <property type="component" value="Unplaced"/>
</dbReference>
<feature type="transmembrane region" description="Helical" evidence="1">
    <location>
        <begin position="307"/>
        <end position="326"/>
    </location>
</feature>
<feature type="transmembrane region" description="Helical" evidence="1">
    <location>
        <begin position="195"/>
        <end position="213"/>
    </location>
</feature>
<evidence type="ECO:0000256" key="1">
    <source>
        <dbReference type="SAM" id="Phobius"/>
    </source>
</evidence>
<feature type="transmembrane region" description="Helical" evidence="1">
    <location>
        <begin position="338"/>
        <end position="357"/>
    </location>
</feature>
<proteinExistence type="predicted"/>
<keyword evidence="1" id="KW-1133">Transmembrane helix</keyword>